<dbReference type="Proteomes" id="UP000178943">
    <property type="component" value="Unassembled WGS sequence"/>
</dbReference>
<accession>A0A1F5VLG5</accession>
<proteinExistence type="predicted"/>
<dbReference type="Pfam" id="PF01850">
    <property type="entry name" value="PIN"/>
    <property type="match status" value="1"/>
</dbReference>
<dbReference type="SUPFAM" id="SSF88723">
    <property type="entry name" value="PIN domain-like"/>
    <property type="match status" value="1"/>
</dbReference>
<organism evidence="2 3">
    <name type="scientific">Candidatus Fischerbacteria bacterium RBG_13_37_8</name>
    <dbReference type="NCBI Taxonomy" id="1817863"/>
    <lineage>
        <taxon>Bacteria</taxon>
        <taxon>Candidatus Fischeribacteriota</taxon>
    </lineage>
</organism>
<comment type="caution">
    <text evidence="2">The sequence shown here is derived from an EMBL/GenBank/DDBJ whole genome shotgun (WGS) entry which is preliminary data.</text>
</comment>
<sequence length="149" mass="16825">MALKFNEILKKIQSIAIDTAPFIYYIEEHKKYITILNTIFKSISKGDIIACTSLITLIEVLAKPIETHNSQLASKYEDLLINSDNLIVVEIDRVIALQSAMLRAKYHIKTPDAIQLTAGINNGAQAFLTNDTNFRKVKEIEILILDDFT</sequence>
<dbReference type="AlphaFoldDB" id="A0A1F5VLG5"/>
<evidence type="ECO:0000313" key="3">
    <source>
        <dbReference type="Proteomes" id="UP000178943"/>
    </source>
</evidence>
<feature type="domain" description="PIN" evidence="1">
    <location>
        <begin position="16"/>
        <end position="139"/>
    </location>
</feature>
<name>A0A1F5VLG5_9BACT</name>
<dbReference type="Gene3D" id="3.40.50.1010">
    <property type="entry name" value="5'-nuclease"/>
    <property type="match status" value="1"/>
</dbReference>
<dbReference type="InterPro" id="IPR002716">
    <property type="entry name" value="PIN_dom"/>
</dbReference>
<gene>
    <name evidence="2" type="ORF">A2Y62_21600</name>
</gene>
<protein>
    <recommendedName>
        <fullName evidence="1">PIN domain-containing protein</fullName>
    </recommendedName>
</protein>
<reference evidence="2 3" key="1">
    <citation type="journal article" date="2016" name="Nat. Commun.">
        <title>Thousands of microbial genomes shed light on interconnected biogeochemical processes in an aquifer system.</title>
        <authorList>
            <person name="Anantharaman K."/>
            <person name="Brown C.T."/>
            <person name="Hug L.A."/>
            <person name="Sharon I."/>
            <person name="Castelle C.J."/>
            <person name="Probst A.J."/>
            <person name="Thomas B.C."/>
            <person name="Singh A."/>
            <person name="Wilkins M.J."/>
            <person name="Karaoz U."/>
            <person name="Brodie E.L."/>
            <person name="Williams K.H."/>
            <person name="Hubbard S.S."/>
            <person name="Banfield J.F."/>
        </authorList>
    </citation>
    <scope>NUCLEOTIDE SEQUENCE [LARGE SCALE GENOMIC DNA]</scope>
</reference>
<evidence type="ECO:0000313" key="2">
    <source>
        <dbReference type="EMBL" id="OGF63841.1"/>
    </source>
</evidence>
<dbReference type="InterPro" id="IPR029060">
    <property type="entry name" value="PIN-like_dom_sf"/>
</dbReference>
<evidence type="ECO:0000259" key="1">
    <source>
        <dbReference type="Pfam" id="PF01850"/>
    </source>
</evidence>
<dbReference type="EMBL" id="MFGW01000146">
    <property type="protein sequence ID" value="OGF63841.1"/>
    <property type="molecule type" value="Genomic_DNA"/>
</dbReference>
<dbReference type="STRING" id="1817863.A2Y62_21600"/>
<dbReference type="CDD" id="cd09854">
    <property type="entry name" value="PIN_VapC-like"/>
    <property type="match status" value="1"/>
</dbReference>